<comment type="subcellular location">
    <subcellularLocation>
        <location evidence="1">Cell membrane</location>
        <topology evidence="1">Multi-pass membrane protein</topology>
    </subcellularLocation>
    <subcellularLocation>
        <location evidence="2">Golgi apparatus membrane</location>
        <topology evidence="2">Multi-pass membrane protein</topology>
    </subcellularLocation>
</comment>
<dbReference type="PANTHER" id="PTHR10791:SF30">
    <property type="entry name" value="SUGAR TRANSPORTER SWEET1"/>
    <property type="match status" value="1"/>
</dbReference>
<comment type="similarity">
    <text evidence="3">Belongs to the SWEET sugar transporter family.</text>
</comment>
<keyword evidence="12 14" id="KW-0472">Membrane</keyword>
<keyword evidence="17" id="KW-1185">Reference proteome</keyword>
<keyword evidence="10 14" id="KW-1133">Transmembrane helix</keyword>
<feature type="transmembrane region" description="Helical" evidence="14">
    <location>
        <begin position="70"/>
        <end position="88"/>
    </location>
</feature>
<keyword evidence="11" id="KW-0333">Golgi apparatus</keyword>
<evidence type="ECO:0000256" key="2">
    <source>
        <dbReference type="ARBA" id="ARBA00004653"/>
    </source>
</evidence>
<keyword evidence="5" id="KW-0813">Transport</keyword>
<evidence type="ECO:0000313" key="16">
    <source>
        <dbReference type="EMBL" id="KAG7365592.1"/>
    </source>
</evidence>
<dbReference type="EMBL" id="JAGRRH010000011">
    <property type="protein sequence ID" value="KAG7362323.1"/>
    <property type="molecule type" value="Genomic_DNA"/>
</dbReference>
<dbReference type="InterPro" id="IPR047664">
    <property type="entry name" value="SWEET"/>
</dbReference>
<evidence type="ECO:0000256" key="12">
    <source>
        <dbReference type="ARBA" id="ARBA00023136"/>
    </source>
</evidence>
<dbReference type="FunFam" id="1.20.1280.290:FF:000004">
    <property type="entry name" value="Sugar transporter SWEET"/>
    <property type="match status" value="1"/>
</dbReference>
<evidence type="ECO:0000256" key="13">
    <source>
        <dbReference type="SAM" id="MobiDB-lite"/>
    </source>
</evidence>
<feature type="transmembrane region" description="Helical" evidence="14">
    <location>
        <begin position="7"/>
        <end position="27"/>
    </location>
</feature>
<dbReference type="EMBL" id="JAGRRH010000009">
    <property type="protein sequence ID" value="KAG7365592.1"/>
    <property type="molecule type" value="Genomic_DNA"/>
</dbReference>
<dbReference type="GO" id="GO:0051119">
    <property type="term" value="F:sugar transmembrane transporter activity"/>
    <property type="evidence" value="ECO:0007669"/>
    <property type="project" value="InterPro"/>
</dbReference>
<dbReference type="GO" id="GO:0005886">
    <property type="term" value="C:plasma membrane"/>
    <property type="evidence" value="ECO:0007669"/>
    <property type="project" value="UniProtKB-SubCell"/>
</dbReference>
<evidence type="ECO:0000256" key="4">
    <source>
        <dbReference type="ARBA" id="ARBA00021741"/>
    </source>
</evidence>
<dbReference type="OrthoDB" id="409725at2759"/>
<comment type="caution">
    <text evidence="15">The sequence shown here is derived from an EMBL/GenBank/DDBJ whole genome shotgun (WGS) entry which is preliminary data.</text>
</comment>
<evidence type="ECO:0000256" key="11">
    <source>
        <dbReference type="ARBA" id="ARBA00023034"/>
    </source>
</evidence>
<evidence type="ECO:0000256" key="10">
    <source>
        <dbReference type="ARBA" id="ARBA00022989"/>
    </source>
</evidence>
<dbReference type="AlphaFoldDB" id="A0A9K3PWK0"/>
<evidence type="ECO:0000256" key="8">
    <source>
        <dbReference type="ARBA" id="ARBA00022692"/>
    </source>
</evidence>
<evidence type="ECO:0000256" key="6">
    <source>
        <dbReference type="ARBA" id="ARBA00022475"/>
    </source>
</evidence>
<name>A0A9K3PWK0_9STRA</name>
<reference evidence="15" key="2">
    <citation type="submission" date="2021-04" db="EMBL/GenBank/DDBJ databases">
        <authorList>
            <person name="Podell S."/>
        </authorList>
    </citation>
    <scope>NUCLEOTIDE SEQUENCE</scope>
    <source>
        <strain evidence="15">Hildebrandi</strain>
    </source>
</reference>
<evidence type="ECO:0000256" key="9">
    <source>
        <dbReference type="ARBA" id="ARBA00022737"/>
    </source>
</evidence>
<reference evidence="15" key="1">
    <citation type="journal article" date="2021" name="Sci. Rep.">
        <title>Diploid genomic architecture of Nitzschia inconspicua, an elite biomass production diatom.</title>
        <authorList>
            <person name="Oliver A."/>
            <person name="Podell S."/>
            <person name="Pinowska A."/>
            <person name="Traller J.C."/>
            <person name="Smith S.R."/>
            <person name="McClure R."/>
            <person name="Beliaev A."/>
            <person name="Bohutskyi P."/>
            <person name="Hill E.A."/>
            <person name="Rabines A."/>
            <person name="Zheng H."/>
            <person name="Allen L.Z."/>
            <person name="Kuo A."/>
            <person name="Grigoriev I.V."/>
            <person name="Allen A.E."/>
            <person name="Hazlebeck D."/>
            <person name="Allen E.E."/>
        </authorList>
    </citation>
    <scope>NUCLEOTIDE SEQUENCE</scope>
    <source>
        <strain evidence="15">Hildebrandi</strain>
    </source>
</reference>
<feature type="transmembrane region" description="Helical" evidence="14">
    <location>
        <begin position="231"/>
        <end position="256"/>
    </location>
</feature>
<dbReference type="InterPro" id="IPR004316">
    <property type="entry name" value="SWEET_rpt"/>
</dbReference>
<evidence type="ECO:0000256" key="3">
    <source>
        <dbReference type="ARBA" id="ARBA00007809"/>
    </source>
</evidence>
<gene>
    <name evidence="15" type="ORF">IV203_025207</name>
    <name evidence="16" type="ORF">IV203_038796</name>
</gene>
<accession>A0A9K3PWK0</accession>
<evidence type="ECO:0000313" key="15">
    <source>
        <dbReference type="EMBL" id="KAG7362323.1"/>
    </source>
</evidence>
<protein>
    <recommendedName>
        <fullName evidence="4">Sugar transporter SWEET1</fullName>
    </recommendedName>
</protein>
<evidence type="ECO:0000256" key="1">
    <source>
        <dbReference type="ARBA" id="ARBA00004651"/>
    </source>
</evidence>
<organism evidence="15 17">
    <name type="scientific">Nitzschia inconspicua</name>
    <dbReference type="NCBI Taxonomy" id="303405"/>
    <lineage>
        <taxon>Eukaryota</taxon>
        <taxon>Sar</taxon>
        <taxon>Stramenopiles</taxon>
        <taxon>Ochrophyta</taxon>
        <taxon>Bacillariophyta</taxon>
        <taxon>Bacillariophyceae</taxon>
        <taxon>Bacillariophycidae</taxon>
        <taxon>Bacillariales</taxon>
        <taxon>Bacillariaceae</taxon>
        <taxon>Nitzschia</taxon>
    </lineage>
</organism>
<keyword evidence="6" id="KW-1003">Cell membrane</keyword>
<dbReference type="PANTHER" id="PTHR10791">
    <property type="entry name" value="RAG1-ACTIVATING PROTEIN 1"/>
    <property type="match status" value="1"/>
</dbReference>
<feature type="transmembrane region" description="Helical" evidence="14">
    <location>
        <begin position="204"/>
        <end position="224"/>
    </location>
</feature>
<keyword evidence="9" id="KW-0677">Repeat</keyword>
<sequence length="549" mass="59447">MAIDTRTLILEYICPGIGVVLATLMFLAPYKDVQKAIKAGSLGELNALPWVFMLGNCTGWILYSFLRQDFFLFAGNITGLIVSVWYNLSASNLLFKQQVAQLPDVINVVDLEERSGDTGQRTSSKESLDADKQQRMSAIDENKEMSNHGKAAKYEFNNELPNNLNESQSSISKDEHSSRGIMRGMPPITELPVFYKPPVHDYRVMAMALLWITVFSVIGFGEAISSNGKELIVGTVTNLCLVFFYGAPLSSIAIVLKTRNTATLHVPTMFTNTASSVFWGVYGLAVMDFFVLVPNLVGAALGFIQIALYLTYPRVETITVPVITAAIPAAGGTVGEGTTEMEVVQLQLHDVSTPDLLHNTGINELSNNPLAVEYAIPTDENGNVDPNVTTLHKRKISMEGISGVHVPNTENPFVLQYSSPTIPLDPATDAESSLQPPASPTPLLSVSDIDRPPVGIGLLHRRTSSRNAGILGEAFLGTPNHHVSNNSGAIFPATATVASVHHRRILSNSGDNTFSLAGIFASDPENVSTTTVTLHRRVHSSSMGNEHED</sequence>
<keyword evidence="8 14" id="KW-0812">Transmembrane</keyword>
<feature type="transmembrane region" description="Helical" evidence="14">
    <location>
        <begin position="276"/>
        <end position="304"/>
    </location>
</feature>
<dbReference type="Proteomes" id="UP000693970">
    <property type="component" value="Unassembled WGS sequence"/>
</dbReference>
<dbReference type="GO" id="GO:0000139">
    <property type="term" value="C:Golgi membrane"/>
    <property type="evidence" value="ECO:0007669"/>
    <property type="project" value="UniProtKB-SubCell"/>
</dbReference>
<dbReference type="Pfam" id="PF03083">
    <property type="entry name" value="MtN3_slv"/>
    <property type="match status" value="2"/>
</dbReference>
<evidence type="ECO:0000313" key="17">
    <source>
        <dbReference type="Proteomes" id="UP000693970"/>
    </source>
</evidence>
<evidence type="ECO:0000256" key="14">
    <source>
        <dbReference type="SAM" id="Phobius"/>
    </source>
</evidence>
<proteinExistence type="inferred from homology"/>
<evidence type="ECO:0000256" key="7">
    <source>
        <dbReference type="ARBA" id="ARBA00022597"/>
    </source>
</evidence>
<feature type="region of interest" description="Disordered" evidence="13">
    <location>
        <begin position="418"/>
        <end position="447"/>
    </location>
</feature>
<evidence type="ECO:0000256" key="5">
    <source>
        <dbReference type="ARBA" id="ARBA00022448"/>
    </source>
</evidence>
<keyword evidence="7" id="KW-0762">Sugar transport</keyword>